<organism evidence="2 3">
    <name type="scientific">Polarella glacialis</name>
    <name type="common">Dinoflagellate</name>
    <dbReference type="NCBI Taxonomy" id="89957"/>
    <lineage>
        <taxon>Eukaryota</taxon>
        <taxon>Sar</taxon>
        <taxon>Alveolata</taxon>
        <taxon>Dinophyceae</taxon>
        <taxon>Suessiales</taxon>
        <taxon>Suessiaceae</taxon>
        <taxon>Polarella</taxon>
    </lineage>
</organism>
<proteinExistence type="predicted"/>
<evidence type="ECO:0000313" key="3">
    <source>
        <dbReference type="Proteomes" id="UP000626109"/>
    </source>
</evidence>
<evidence type="ECO:0000313" key="2">
    <source>
        <dbReference type="EMBL" id="CAE8687435.1"/>
    </source>
</evidence>
<dbReference type="AlphaFoldDB" id="A0A813K0S8"/>
<feature type="region of interest" description="Disordered" evidence="1">
    <location>
        <begin position="32"/>
        <end position="66"/>
    </location>
</feature>
<gene>
    <name evidence="2" type="ORF">PGLA2088_LOCUS25469</name>
</gene>
<protein>
    <submittedName>
        <fullName evidence="2">Uncharacterized protein</fullName>
    </submittedName>
</protein>
<dbReference type="Proteomes" id="UP000626109">
    <property type="component" value="Unassembled WGS sequence"/>
</dbReference>
<name>A0A813K0S8_POLGL</name>
<evidence type="ECO:0000256" key="1">
    <source>
        <dbReference type="SAM" id="MobiDB-lite"/>
    </source>
</evidence>
<dbReference type="EMBL" id="CAJNNW010026745">
    <property type="protein sequence ID" value="CAE8687435.1"/>
    <property type="molecule type" value="Genomic_DNA"/>
</dbReference>
<feature type="compositionally biased region" description="Gly residues" evidence="1">
    <location>
        <begin position="35"/>
        <end position="48"/>
    </location>
</feature>
<reference evidence="2" key="1">
    <citation type="submission" date="2021-02" db="EMBL/GenBank/DDBJ databases">
        <authorList>
            <person name="Dougan E. K."/>
            <person name="Rhodes N."/>
            <person name="Thang M."/>
            <person name="Chan C."/>
        </authorList>
    </citation>
    <scope>NUCLEOTIDE SEQUENCE</scope>
</reference>
<sequence>MGGAGGQYMQHGGCGQTHSGYGGMGGGMPVSKGSYGKGVGKGRGGSGKAKGSKAGHVNWGQGDNHSGNYIVGSPQYEQQMQYMAMSI</sequence>
<comment type="caution">
    <text evidence="2">The sequence shown here is derived from an EMBL/GenBank/DDBJ whole genome shotgun (WGS) entry which is preliminary data.</text>
</comment>
<accession>A0A813K0S8</accession>